<evidence type="ECO:0000259" key="4">
    <source>
        <dbReference type="Pfam" id="PF00795"/>
    </source>
</evidence>
<dbReference type="PANTHER" id="PTHR10609">
    <property type="entry name" value="BIOTINIDASE-RELATED"/>
    <property type="match status" value="1"/>
</dbReference>
<dbReference type="Proteomes" id="UP001154078">
    <property type="component" value="Chromosome 2"/>
</dbReference>
<feature type="domain" description="Vanin C-terminal" evidence="5">
    <location>
        <begin position="258"/>
        <end position="375"/>
    </location>
</feature>
<dbReference type="InterPro" id="IPR043957">
    <property type="entry name" value="Vanin_C"/>
</dbReference>
<evidence type="ECO:0000313" key="7">
    <source>
        <dbReference type="Proteomes" id="UP001154078"/>
    </source>
</evidence>
<feature type="domain" description="CN hydrolase" evidence="4">
    <location>
        <begin position="417"/>
        <end position="611"/>
    </location>
</feature>
<reference evidence="6" key="1">
    <citation type="submission" date="2021-12" db="EMBL/GenBank/DDBJ databases">
        <authorList>
            <person name="King R."/>
        </authorList>
    </citation>
    <scope>NUCLEOTIDE SEQUENCE</scope>
</reference>
<keyword evidence="7" id="KW-1185">Reference proteome</keyword>
<protein>
    <recommendedName>
        <fullName evidence="8">CN hydrolase domain-containing protein</fullName>
    </recommendedName>
</protein>
<dbReference type="EMBL" id="OV121133">
    <property type="protein sequence ID" value="CAH0551867.1"/>
    <property type="molecule type" value="Genomic_DNA"/>
</dbReference>
<dbReference type="SUPFAM" id="SSF56317">
    <property type="entry name" value="Carbon-nitrogen hydrolase"/>
    <property type="match status" value="2"/>
</dbReference>
<dbReference type="GO" id="GO:0016787">
    <property type="term" value="F:hydrolase activity"/>
    <property type="evidence" value="ECO:0007669"/>
    <property type="project" value="UniProtKB-KW"/>
</dbReference>
<dbReference type="Gene3D" id="3.60.110.10">
    <property type="entry name" value="Carbon-nitrogen hydrolase"/>
    <property type="match status" value="2"/>
</dbReference>
<proteinExistence type="inferred from homology"/>
<organism evidence="6 7">
    <name type="scientific">Brassicogethes aeneus</name>
    <name type="common">Rape pollen beetle</name>
    <name type="synonym">Meligethes aeneus</name>
    <dbReference type="NCBI Taxonomy" id="1431903"/>
    <lineage>
        <taxon>Eukaryota</taxon>
        <taxon>Metazoa</taxon>
        <taxon>Ecdysozoa</taxon>
        <taxon>Arthropoda</taxon>
        <taxon>Hexapoda</taxon>
        <taxon>Insecta</taxon>
        <taxon>Pterygota</taxon>
        <taxon>Neoptera</taxon>
        <taxon>Endopterygota</taxon>
        <taxon>Coleoptera</taxon>
        <taxon>Polyphaga</taxon>
        <taxon>Cucujiformia</taxon>
        <taxon>Nitidulidae</taxon>
        <taxon>Meligethinae</taxon>
        <taxon>Brassicogethes</taxon>
    </lineage>
</organism>
<evidence type="ECO:0000259" key="5">
    <source>
        <dbReference type="Pfam" id="PF19018"/>
    </source>
</evidence>
<evidence type="ECO:0000256" key="3">
    <source>
        <dbReference type="SAM" id="SignalP"/>
    </source>
</evidence>
<keyword evidence="3" id="KW-0732">Signal</keyword>
<name>A0A9P0FF64_BRAAE</name>
<feature type="signal peptide" evidence="3">
    <location>
        <begin position="1"/>
        <end position="20"/>
    </location>
</feature>
<dbReference type="PANTHER" id="PTHR10609:SF14">
    <property type="entry name" value="BIOTINIDASE"/>
    <property type="match status" value="1"/>
</dbReference>
<comment type="similarity">
    <text evidence="1">Belongs to the carbon-nitrogen hydrolase superfamily. BTD/VNN family.</text>
</comment>
<feature type="domain" description="Vanin C-terminal" evidence="5">
    <location>
        <begin position="924"/>
        <end position="1039"/>
    </location>
</feature>
<dbReference type="Pfam" id="PF00795">
    <property type="entry name" value="CN_hydrolase"/>
    <property type="match status" value="2"/>
</dbReference>
<accession>A0A9P0FF64</accession>
<feature type="domain" description="CN hydrolase" evidence="4">
    <location>
        <begin position="792"/>
        <end position="846"/>
    </location>
</feature>
<evidence type="ECO:0000313" key="6">
    <source>
        <dbReference type="EMBL" id="CAH0551867.1"/>
    </source>
</evidence>
<feature type="chain" id="PRO_5040317447" description="CN hydrolase domain-containing protein" evidence="3">
    <location>
        <begin position="21"/>
        <end position="1101"/>
    </location>
</feature>
<keyword evidence="2" id="KW-0378">Hydrolase</keyword>
<gene>
    <name evidence="6" type="ORF">MELIAE_LOCUS4389</name>
</gene>
<evidence type="ECO:0008006" key="8">
    <source>
        <dbReference type="Google" id="ProtNLM"/>
    </source>
</evidence>
<dbReference type="InterPro" id="IPR003010">
    <property type="entry name" value="C-N_Hydrolase"/>
</dbReference>
<dbReference type="InterPro" id="IPR040154">
    <property type="entry name" value="Biotinidase/VNN"/>
</dbReference>
<evidence type="ECO:0000256" key="1">
    <source>
        <dbReference type="ARBA" id="ARBA00008225"/>
    </source>
</evidence>
<evidence type="ECO:0000256" key="2">
    <source>
        <dbReference type="ARBA" id="ARBA00022801"/>
    </source>
</evidence>
<dbReference type="Pfam" id="PF19018">
    <property type="entry name" value="Vanin_C"/>
    <property type="match status" value="2"/>
</dbReference>
<dbReference type="InterPro" id="IPR036526">
    <property type="entry name" value="C-N_Hydrolase_sf"/>
</dbReference>
<sequence length="1101" mass="124305">MYLRVQLILIFCCYWQSILANIDIVSELNLRRDIWGTKEEPSPKQVAKTNADWFASDIAAFKGNVIVYPEYALTTNAVVQLISIIDLKDYATQVPDERANLCPNVSSPTMVFRKEENFLETSAISANPNPENRTILLDNKEMSLIMGYEILKAKSQYDVIYFASEITPILPFLLDTSLMAGFSKVYQVNVKSPNLRSSNIDETLPLTHREDIVEIDNKKGLTNEPKLKTDIANEGLYKIDDNKYNLIKIVNKTASYEKCTVVIESDDEKLIQKNYRLAVFKGNFTIHSKIQFLQVCGLVRTSNDKQIQLNLSEAKSTFKNVTITLESTGSKPLPITLKSDLKPLGHNQYTYYKEEGKYIVKSNEPISDIVSYGIILGDEFSDDGSDKIRYGKGYQYIVGVIEYNPFTNTSAVENIIEYNIAAYKTEIELLKQRNAEIVVFPEYGLTGKTLNTSYAQHVPKLSLEKIDYKDNIERLSNMAKEHSIALAVNLMEFETINDKTYFFNTEVIFDKNGQIIAKHRKINLNDEEKKVLTPGSNATVVEINGNRFRVLINEDLFSPLANFLNGTNNLAGYIVSMSWKNQFPFEIATSIQAGFAISNEIPVIAANLNAPSVGISGSGVYHYENSLTKSCSITGKSGISRNILDCHVKNIDMDPKMGKNAIETMELNIEAYRGILEDLRYTNTTIAVFPEYGLTGITNNVEEYALEISNNSSNFNQCSGQHLMPHEMQLLHPFVEPDLLQQVARLHLPLQPRSLQQAPRFSEFFRHSVCRQVSPMGNGGRFPLAEADWSIDVLNYLSDMAIEHNITLVINLLEKSDDKYYNTNVVYNHKGNIISKYRKINLNDEPNLTPGNNLSWFNINSQLYALMTVNDVLFKNPSEIILKQNKKNSTFNKPLNINNKFKNMFYEKNVGYASDILPLNTKVSLKVNHLTCSVKVNYTENTKSNFYLKVILFDGKDIEVGGKRQSQMFCSFFHCESDEIDSCGNIINENIQFHKISVTLKSDININNGSSIDLIRPITLRSNLNPVENYNYSVDRNTVSLSGENLPKGTLVFGVLALKDHSDFSSGISKGCKVGPAIIRECKGPPKSMEHISLRLHVINC</sequence>
<dbReference type="AlphaFoldDB" id="A0A9P0FF64"/>
<dbReference type="OrthoDB" id="10250282at2759"/>